<gene>
    <name evidence="1" type="ORF">A0H76_1765</name>
</gene>
<dbReference type="Proteomes" id="UP000192501">
    <property type="component" value="Unassembled WGS sequence"/>
</dbReference>
<proteinExistence type="predicted"/>
<dbReference type="VEuPathDB" id="MicrosporidiaDB:A0H76_1765"/>
<sequence>MNSQSKEKEHVKDEISNISDLICKHIELDHGYCIDCGLDIKGDELIWDKINHNTNLPKQITKFSVIDPNIRILKMLKLILTPLNQTAYENEILEIIHTKQFVGKISLQVKITIILFDLLKHDNIPVTVDDLVKYACVNRFKLLKHYRNNFHFKPKSDEFYEMIIKRAKVFIKTTFNIDLKETPPSMLEMFRNNQTCEPFKFAIVTLLIYSKSKDSKVVNFLNVLYHLKCKIKKQIDD</sequence>
<reference evidence="1 2" key="1">
    <citation type="journal article" date="2017" name="Environ. Microbiol.">
        <title>Decay of the glycolytic pathway and adaptation to intranuclear parasitism within Enterocytozoonidae microsporidia.</title>
        <authorList>
            <person name="Wiredu Boakye D."/>
            <person name="Jaroenlak P."/>
            <person name="Prachumwat A."/>
            <person name="Williams T.A."/>
            <person name="Bateman K.S."/>
            <person name="Itsathitphaisarn O."/>
            <person name="Sritunyalucksana K."/>
            <person name="Paszkiewicz K.H."/>
            <person name="Moore K.A."/>
            <person name="Stentiford G.D."/>
            <person name="Williams B.A."/>
        </authorList>
    </citation>
    <scope>NUCLEOTIDE SEQUENCE [LARGE SCALE GENOMIC DNA]</scope>
    <source>
        <strain evidence="2">canceri</strain>
    </source>
</reference>
<evidence type="ECO:0000313" key="1">
    <source>
        <dbReference type="EMBL" id="ORE00278.1"/>
    </source>
</evidence>
<dbReference type="VEuPathDB" id="MicrosporidiaDB:HERIO_1129"/>
<protein>
    <submittedName>
        <fullName evidence="1">Uncharacterized protein</fullName>
    </submittedName>
</protein>
<evidence type="ECO:0000313" key="2">
    <source>
        <dbReference type="Proteomes" id="UP000192501"/>
    </source>
</evidence>
<name>A0A1X0QKJ6_9MICR</name>
<organism evidence="1 2">
    <name type="scientific">Hepatospora eriocheir</name>
    <dbReference type="NCBI Taxonomy" id="1081669"/>
    <lineage>
        <taxon>Eukaryota</taxon>
        <taxon>Fungi</taxon>
        <taxon>Fungi incertae sedis</taxon>
        <taxon>Microsporidia</taxon>
        <taxon>Hepatosporidae</taxon>
        <taxon>Hepatospora</taxon>
    </lineage>
</organism>
<accession>A0A1X0QKJ6</accession>
<comment type="caution">
    <text evidence="1">The sequence shown here is derived from an EMBL/GenBank/DDBJ whole genome shotgun (WGS) entry which is preliminary data.</text>
</comment>
<dbReference type="AlphaFoldDB" id="A0A1X0QKJ6"/>
<dbReference type="EMBL" id="LTAI01000042">
    <property type="protein sequence ID" value="ORE00278.1"/>
    <property type="molecule type" value="Genomic_DNA"/>
</dbReference>